<proteinExistence type="predicted"/>
<dbReference type="EMBL" id="FMYI01000006">
    <property type="protein sequence ID" value="SDC31574.1"/>
    <property type="molecule type" value="Genomic_DNA"/>
</dbReference>
<keyword evidence="1" id="KW-0812">Transmembrane</keyword>
<sequence length="209" mass="22593">MSKLQLKLLMMILGNILLGFAIGVFIIAELGTDPFATMNLGVSSTLGWSFGNYQLVFNSLLFIVILLYGRHLIGIGTLVNMTALGYIADFTVYSYEQLPIESIPLVIRLIMLAIGIILASLGLSLYITAQLGVAPYDALPLIIMAFTKDKVSFAKARMGVDILAVIIGFLFGAVVNIGTLIIAVSLGNGVAFFNRRVSEPLLKRYDVIG</sequence>
<evidence type="ECO:0000313" key="3">
    <source>
        <dbReference type="Proteomes" id="UP000242949"/>
    </source>
</evidence>
<reference evidence="3" key="1">
    <citation type="submission" date="2016-09" db="EMBL/GenBank/DDBJ databases">
        <authorList>
            <person name="Varghese N."/>
            <person name="Submissions S."/>
        </authorList>
    </citation>
    <scope>NUCLEOTIDE SEQUENCE [LARGE SCALE GENOMIC DNA]</scope>
    <source>
        <strain evidence="3">S5</strain>
    </source>
</reference>
<dbReference type="AlphaFoldDB" id="A0A1G6KKT9"/>
<dbReference type="PANTHER" id="PTHR40078">
    <property type="entry name" value="INTEGRAL MEMBRANE PROTEIN-RELATED"/>
    <property type="match status" value="1"/>
</dbReference>
<feature type="transmembrane region" description="Helical" evidence="1">
    <location>
        <begin position="162"/>
        <end position="186"/>
    </location>
</feature>
<gene>
    <name evidence="2" type="ORF">SAMN05421734_106124</name>
</gene>
<evidence type="ECO:0000256" key="1">
    <source>
        <dbReference type="SAM" id="Phobius"/>
    </source>
</evidence>
<accession>A0A1G6KKT9</accession>
<keyword evidence="3" id="KW-1185">Reference proteome</keyword>
<name>A0A1G6KKT9_9BACI</name>
<feature type="transmembrane region" description="Helical" evidence="1">
    <location>
        <begin position="12"/>
        <end position="30"/>
    </location>
</feature>
<evidence type="ECO:0000313" key="2">
    <source>
        <dbReference type="EMBL" id="SDC31574.1"/>
    </source>
</evidence>
<keyword evidence="1" id="KW-0472">Membrane</keyword>
<dbReference type="Proteomes" id="UP000242949">
    <property type="component" value="Unassembled WGS sequence"/>
</dbReference>
<feature type="transmembrane region" description="Helical" evidence="1">
    <location>
        <begin position="105"/>
        <end position="127"/>
    </location>
</feature>
<dbReference type="OrthoDB" id="9814474at2"/>
<keyword evidence="1" id="KW-1133">Transmembrane helix</keyword>
<dbReference type="Pfam" id="PF19700">
    <property type="entry name" value="DUF6198"/>
    <property type="match status" value="1"/>
</dbReference>
<dbReference type="STRING" id="1612202.SAMN05421734_106124"/>
<feature type="transmembrane region" description="Helical" evidence="1">
    <location>
        <begin position="50"/>
        <end position="68"/>
    </location>
</feature>
<protein>
    <submittedName>
        <fullName evidence="2">Uncharacterized membrane protein YczE</fullName>
    </submittedName>
</protein>
<feature type="transmembrane region" description="Helical" evidence="1">
    <location>
        <begin position="75"/>
        <end position="93"/>
    </location>
</feature>
<dbReference type="InterPro" id="IPR038750">
    <property type="entry name" value="YczE/YyaS-like"/>
</dbReference>
<organism evidence="2 3">
    <name type="scientific">Pelagirhabdus alkalitolerans</name>
    <dbReference type="NCBI Taxonomy" id="1612202"/>
    <lineage>
        <taxon>Bacteria</taxon>
        <taxon>Bacillati</taxon>
        <taxon>Bacillota</taxon>
        <taxon>Bacilli</taxon>
        <taxon>Bacillales</taxon>
        <taxon>Bacillaceae</taxon>
        <taxon>Pelagirhabdus</taxon>
    </lineage>
</organism>
<dbReference type="PANTHER" id="PTHR40078:SF1">
    <property type="entry name" value="INTEGRAL MEMBRANE PROTEIN"/>
    <property type="match status" value="1"/>
</dbReference>
<dbReference type="RefSeq" id="WP_090795997.1">
    <property type="nucleotide sequence ID" value="NZ_FMYI01000006.1"/>
</dbReference>